<name>A0A7W9VU81_9HYPH</name>
<keyword evidence="3" id="KW-0479">Metal-binding</keyword>
<evidence type="ECO:0000313" key="9">
    <source>
        <dbReference type="EMBL" id="MBB6012529.1"/>
    </source>
</evidence>
<dbReference type="GO" id="GO:0004222">
    <property type="term" value="F:metalloendopeptidase activity"/>
    <property type="evidence" value="ECO:0007669"/>
    <property type="project" value="TreeGrafter"/>
</dbReference>
<evidence type="ECO:0000256" key="3">
    <source>
        <dbReference type="ARBA" id="ARBA00022723"/>
    </source>
</evidence>
<comment type="caution">
    <text evidence="9">The sequence shown here is derived from an EMBL/GenBank/DDBJ whole genome shotgun (WGS) entry which is preliminary data.</text>
</comment>
<evidence type="ECO:0000256" key="5">
    <source>
        <dbReference type="ARBA" id="ARBA00022833"/>
    </source>
</evidence>
<evidence type="ECO:0000256" key="6">
    <source>
        <dbReference type="ARBA" id="ARBA00023049"/>
    </source>
</evidence>
<evidence type="ECO:0000256" key="1">
    <source>
        <dbReference type="ARBA" id="ARBA00001947"/>
    </source>
</evidence>
<dbReference type="PANTHER" id="PTHR21666">
    <property type="entry name" value="PEPTIDASE-RELATED"/>
    <property type="match status" value="1"/>
</dbReference>
<protein>
    <submittedName>
        <fullName evidence="9">Murein DD-endopeptidase MepM/ murein hydrolase activator NlpD</fullName>
    </submittedName>
</protein>
<accession>A0A7W9VU81</accession>
<evidence type="ECO:0000256" key="7">
    <source>
        <dbReference type="SAM" id="Phobius"/>
    </source>
</evidence>
<dbReference type="GO" id="GO:0046872">
    <property type="term" value="F:metal ion binding"/>
    <property type="evidence" value="ECO:0007669"/>
    <property type="project" value="UniProtKB-KW"/>
</dbReference>
<comment type="cofactor">
    <cofactor evidence="1">
        <name>Zn(2+)</name>
        <dbReference type="ChEBI" id="CHEBI:29105"/>
    </cofactor>
</comment>
<gene>
    <name evidence="9" type="ORF">HNR59_001874</name>
</gene>
<reference evidence="9 10" key="1">
    <citation type="submission" date="2020-08" db="EMBL/GenBank/DDBJ databases">
        <title>Genomic Encyclopedia of Type Strains, Phase IV (KMG-IV): sequencing the most valuable type-strain genomes for metagenomic binning, comparative biology and taxonomic classification.</title>
        <authorList>
            <person name="Goeker M."/>
        </authorList>
    </citation>
    <scope>NUCLEOTIDE SEQUENCE [LARGE SCALE GENOMIC DNA]</scope>
    <source>
        <strain evidence="9 10">DSM 11099</strain>
    </source>
</reference>
<keyword evidence="5" id="KW-0862">Zinc</keyword>
<dbReference type="AlphaFoldDB" id="A0A7W9VU81"/>
<dbReference type="Pfam" id="PF01551">
    <property type="entry name" value="Peptidase_M23"/>
    <property type="match status" value="1"/>
</dbReference>
<dbReference type="SUPFAM" id="SSF51261">
    <property type="entry name" value="Duplicated hybrid motif"/>
    <property type="match status" value="1"/>
</dbReference>
<feature type="transmembrane region" description="Helical" evidence="7">
    <location>
        <begin position="34"/>
        <end position="59"/>
    </location>
</feature>
<dbReference type="InterPro" id="IPR016047">
    <property type="entry name" value="M23ase_b-sheet_dom"/>
</dbReference>
<dbReference type="EMBL" id="JACHEU010000001">
    <property type="protein sequence ID" value="MBB6012529.1"/>
    <property type="molecule type" value="Genomic_DNA"/>
</dbReference>
<evidence type="ECO:0000259" key="8">
    <source>
        <dbReference type="Pfam" id="PF01551"/>
    </source>
</evidence>
<keyword evidence="7" id="KW-0472">Membrane</keyword>
<feature type="domain" description="M23ase beta-sheet core" evidence="8">
    <location>
        <begin position="335"/>
        <end position="429"/>
    </location>
</feature>
<dbReference type="CDD" id="cd12797">
    <property type="entry name" value="M23_peptidase"/>
    <property type="match status" value="1"/>
</dbReference>
<keyword evidence="6" id="KW-0482">Metalloprotease</keyword>
<dbReference type="InterPro" id="IPR011055">
    <property type="entry name" value="Dup_hybrid_motif"/>
</dbReference>
<dbReference type="Proteomes" id="UP000533306">
    <property type="component" value="Unassembled WGS sequence"/>
</dbReference>
<dbReference type="GO" id="GO:0006508">
    <property type="term" value="P:proteolysis"/>
    <property type="evidence" value="ECO:0007669"/>
    <property type="project" value="UniProtKB-KW"/>
</dbReference>
<keyword evidence="4 9" id="KW-0378">Hydrolase</keyword>
<sequence>MTAVQSSVFGKRREPHTVIIARGDEIRHFTVRPWIAALAGSLAIALSIGYLGATSYLVLRDNIISAATARQARVQQAYEDRISALRAQVDRITSRQLLDQQLMETRVTELIERQSRLSDRHGRLGPILDRAGREISGPLPLSAPLPSQRNSAVPEITGSIEKPEKPVSAAAAGANPFANWTTRGADPASMPVMTAYASPAQTGSQADRADELFVTINRSLKEIEDDQLAHITQLADAASLSADAISNALETAGLPVDLDLPADGMARTDVGGPLIPVDTANLFDMRLRELDEALQTLSHVKSEVRRLPLSNPAPGHAVTSTFGVRRDPLIGSAAFHSGMDFRAPVGMEARASAAGTVVKAEWSGGYGRMVEIDHGQGFSTRYAHLSRISVSEGQKVEAGDIVGRTGNTGRSTGPHLHYEVRQNGTPLNPLRFLKAGKAIEKYL</sequence>
<keyword evidence="7" id="KW-0812">Transmembrane</keyword>
<evidence type="ECO:0000313" key="10">
    <source>
        <dbReference type="Proteomes" id="UP000533306"/>
    </source>
</evidence>
<dbReference type="Gene3D" id="2.70.70.10">
    <property type="entry name" value="Glucose Permease (Domain IIA)"/>
    <property type="match status" value="1"/>
</dbReference>
<keyword evidence="2" id="KW-0645">Protease</keyword>
<dbReference type="InterPro" id="IPR050570">
    <property type="entry name" value="Cell_wall_metabolism_enzyme"/>
</dbReference>
<keyword evidence="10" id="KW-1185">Reference proteome</keyword>
<evidence type="ECO:0000256" key="2">
    <source>
        <dbReference type="ARBA" id="ARBA00022670"/>
    </source>
</evidence>
<evidence type="ECO:0000256" key="4">
    <source>
        <dbReference type="ARBA" id="ARBA00022801"/>
    </source>
</evidence>
<dbReference type="FunFam" id="2.70.70.10:FF:000006">
    <property type="entry name" value="M23 family peptidase"/>
    <property type="match status" value="1"/>
</dbReference>
<dbReference type="PANTHER" id="PTHR21666:SF288">
    <property type="entry name" value="CELL DIVISION PROTEIN YTFB"/>
    <property type="match status" value="1"/>
</dbReference>
<organism evidence="9 10">
    <name type="scientific">Aquamicrobium lusatiense</name>
    <dbReference type="NCBI Taxonomy" id="89772"/>
    <lineage>
        <taxon>Bacteria</taxon>
        <taxon>Pseudomonadati</taxon>
        <taxon>Pseudomonadota</taxon>
        <taxon>Alphaproteobacteria</taxon>
        <taxon>Hyphomicrobiales</taxon>
        <taxon>Phyllobacteriaceae</taxon>
        <taxon>Aquamicrobium</taxon>
    </lineage>
</organism>
<keyword evidence="7" id="KW-1133">Transmembrane helix</keyword>
<proteinExistence type="predicted"/>